<keyword evidence="9" id="KW-1185">Reference proteome</keyword>
<evidence type="ECO:0000256" key="3">
    <source>
        <dbReference type="ARBA" id="ARBA00022960"/>
    </source>
</evidence>
<feature type="transmembrane region" description="Helical" evidence="7">
    <location>
        <begin position="371"/>
        <end position="392"/>
    </location>
</feature>
<evidence type="ECO:0000256" key="2">
    <source>
        <dbReference type="ARBA" id="ARBA00022692"/>
    </source>
</evidence>
<gene>
    <name evidence="8" type="ORF">LX83_005872</name>
</gene>
<dbReference type="EMBL" id="JAMTCK010000016">
    <property type="protein sequence ID" value="MCP2168992.1"/>
    <property type="molecule type" value="Genomic_DNA"/>
</dbReference>
<reference evidence="8" key="1">
    <citation type="submission" date="2022-06" db="EMBL/GenBank/DDBJ databases">
        <title>Genomic Encyclopedia of Archaeal and Bacterial Type Strains, Phase II (KMG-II): from individual species to whole genera.</title>
        <authorList>
            <person name="Goeker M."/>
        </authorList>
    </citation>
    <scope>NUCLEOTIDE SEQUENCE</scope>
    <source>
        <strain evidence="8">DSM 43935</strain>
    </source>
</reference>
<feature type="transmembrane region" description="Helical" evidence="7">
    <location>
        <begin position="161"/>
        <end position="181"/>
    </location>
</feature>
<feature type="transmembrane region" description="Helical" evidence="7">
    <location>
        <begin position="287"/>
        <end position="306"/>
    </location>
</feature>
<evidence type="ECO:0000256" key="5">
    <source>
        <dbReference type="ARBA" id="ARBA00023136"/>
    </source>
</evidence>
<evidence type="ECO:0000256" key="7">
    <source>
        <dbReference type="SAM" id="Phobius"/>
    </source>
</evidence>
<dbReference type="PANTHER" id="PTHR30474">
    <property type="entry name" value="CELL CYCLE PROTEIN"/>
    <property type="match status" value="1"/>
</dbReference>
<organism evidence="8 9">
    <name type="scientific">Goodfellowiella coeruleoviolacea</name>
    <dbReference type="NCBI Taxonomy" id="334858"/>
    <lineage>
        <taxon>Bacteria</taxon>
        <taxon>Bacillati</taxon>
        <taxon>Actinomycetota</taxon>
        <taxon>Actinomycetes</taxon>
        <taxon>Pseudonocardiales</taxon>
        <taxon>Pseudonocardiaceae</taxon>
        <taxon>Goodfellowiella</taxon>
    </lineage>
</organism>
<dbReference type="RefSeq" id="WP_308204075.1">
    <property type="nucleotide sequence ID" value="NZ_JAMTCK010000016.1"/>
</dbReference>
<keyword evidence="5 7" id="KW-0472">Membrane</keyword>
<dbReference type="GO" id="GO:0008360">
    <property type="term" value="P:regulation of cell shape"/>
    <property type="evidence" value="ECO:0007669"/>
    <property type="project" value="UniProtKB-KW"/>
</dbReference>
<dbReference type="PANTHER" id="PTHR30474:SF3">
    <property type="entry name" value="PEPTIDOGLYCAN GLYCOSYLTRANSFERASE RODA"/>
    <property type="match status" value="1"/>
</dbReference>
<keyword evidence="3" id="KW-0133">Cell shape</keyword>
<evidence type="ECO:0000313" key="8">
    <source>
        <dbReference type="EMBL" id="MCP2168992.1"/>
    </source>
</evidence>
<dbReference type="GO" id="GO:0051301">
    <property type="term" value="P:cell division"/>
    <property type="evidence" value="ECO:0007669"/>
    <property type="project" value="InterPro"/>
</dbReference>
<dbReference type="GO" id="GO:0032153">
    <property type="term" value="C:cell division site"/>
    <property type="evidence" value="ECO:0007669"/>
    <property type="project" value="TreeGrafter"/>
</dbReference>
<feature type="region of interest" description="Disordered" evidence="6">
    <location>
        <begin position="464"/>
        <end position="491"/>
    </location>
</feature>
<dbReference type="GO" id="GO:0005886">
    <property type="term" value="C:plasma membrane"/>
    <property type="evidence" value="ECO:0007669"/>
    <property type="project" value="TreeGrafter"/>
</dbReference>
<evidence type="ECO:0000256" key="6">
    <source>
        <dbReference type="SAM" id="MobiDB-lite"/>
    </source>
</evidence>
<dbReference type="GO" id="GO:0015648">
    <property type="term" value="F:lipid-linked peptidoglycan transporter activity"/>
    <property type="evidence" value="ECO:0007669"/>
    <property type="project" value="TreeGrafter"/>
</dbReference>
<keyword evidence="2 7" id="KW-0812">Transmembrane</keyword>
<feature type="transmembrane region" description="Helical" evidence="7">
    <location>
        <begin position="241"/>
        <end position="258"/>
    </location>
</feature>
<accession>A0AAE3GIT2</accession>
<dbReference type="Proteomes" id="UP001206128">
    <property type="component" value="Unassembled WGS sequence"/>
</dbReference>
<protein>
    <submittedName>
        <fullName evidence="8">Cell elongation-specific peptidoglycan biosynthesis regulator RodA</fullName>
    </submittedName>
</protein>
<feature type="transmembrane region" description="Helical" evidence="7">
    <location>
        <begin position="64"/>
        <end position="80"/>
    </location>
</feature>
<dbReference type="InterPro" id="IPR001182">
    <property type="entry name" value="FtsW/RodA"/>
</dbReference>
<evidence type="ECO:0000256" key="4">
    <source>
        <dbReference type="ARBA" id="ARBA00022989"/>
    </source>
</evidence>
<sequence>MTTPVPTAGGSPGGASGPTSTAPNLQPPTRRNTELLLLAFAAFMVTLSLVLVEGNQEQAITMEVGYYGLAFLVLFGAAHLAVRRWAPYADPLILPCAALLNGLGLVMIHRIDLAKIESTLRRGKTVWEPEAPQQVVWTALGLVLFVAILLVVKNHRTLAKLGYTFGLAGLVALALPGILPAPLSRPVNGAKIWLQFGFASIQPGEFAKIMLMIFFASFLVAKRDLFTAAGRRFLGMDLPRARDLGPIIAAWLVSIGVLVLERDLGSSLLFFGIVLVMLYIATERAAWVVLGLSLFVGGCLVAYQLFSHVQIRVANWLHPLHDVYDKSLQVAQALFGLATGGLFGTGLGNGRPDLVPEAQTDYITAALGEELGFVGLAAILLLYGLLALRGLRSALAVRDSFGKLLGAGLSFAVCLQVFVVVGGVTTLIPVTGLTAPFLSKGGSSLLANYILIALLLRISDAARRPQPTSKPKRPPQPAIADQSTVMVERPS</sequence>
<feature type="transmembrane region" description="Helical" evidence="7">
    <location>
        <begin position="404"/>
        <end position="431"/>
    </location>
</feature>
<comment type="subcellular location">
    <subcellularLocation>
        <location evidence="1">Membrane</location>
        <topology evidence="1">Multi-pass membrane protein</topology>
    </subcellularLocation>
</comment>
<feature type="transmembrane region" description="Helical" evidence="7">
    <location>
        <begin position="264"/>
        <end position="280"/>
    </location>
</feature>
<feature type="transmembrane region" description="Helical" evidence="7">
    <location>
        <begin position="437"/>
        <end position="456"/>
    </location>
</feature>
<name>A0AAE3GIT2_9PSEU</name>
<proteinExistence type="predicted"/>
<keyword evidence="4 7" id="KW-1133">Transmembrane helix</keyword>
<feature type="transmembrane region" description="Helical" evidence="7">
    <location>
        <begin position="131"/>
        <end position="152"/>
    </location>
</feature>
<feature type="transmembrane region" description="Helical" evidence="7">
    <location>
        <begin position="35"/>
        <end position="52"/>
    </location>
</feature>
<dbReference type="AlphaFoldDB" id="A0AAE3GIT2"/>
<feature type="region of interest" description="Disordered" evidence="6">
    <location>
        <begin position="1"/>
        <end position="28"/>
    </location>
</feature>
<evidence type="ECO:0000313" key="9">
    <source>
        <dbReference type="Proteomes" id="UP001206128"/>
    </source>
</evidence>
<feature type="transmembrane region" description="Helical" evidence="7">
    <location>
        <begin position="201"/>
        <end position="221"/>
    </location>
</feature>
<evidence type="ECO:0000256" key="1">
    <source>
        <dbReference type="ARBA" id="ARBA00004141"/>
    </source>
</evidence>
<dbReference type="Pfam" id="PF01098">
    <property type="entry name" value="FTSW_RODA_SPOVE"/>
    <property type="match status" value="1"/>
</dbReference>
<comment type="caution">
    <text evidence="8">The sequence shown here is derived from an EMBL/GenBank/DDBJ whole genome shotgun (WGS) entry which is preliminary data.</text>
</comment>